<dbReference type="GO" id="GO:0031032">
    <property type="term" value="P:actomyosin structure organization"/>
    <property type="evidence" value="ECO:0007669"/>
    <property type="project" value="TreeGrafter"/>
</dbReference>
<dbReference type="PANTHER" id="PTHR23280">
    <property type="entry name" value="4.1 G PROTEIN"/>
    <property type="match status" value="1"/>
</dbReference>
<dbReference type="WBParaSite" id="SCUD_0002280501-mRNA-1">
    <property type="protein sequence ID" value="SCUD_0002280501-mRNA-1"/>
    <property type="gene ID" value="SCUD_0002280501"/>
</dbReference>
<evidence type="ECO:0000313" key="2">
    <source>
        <dbReference type="EMBL" id="VDP80252.1"/>
    </source>
</evidence>
<dbReference type="GO" id="GO:0005886">
    <property type="term" value="C:plasma membrane"/>
    <property type="evidence" value="ECO:0007669"/>
    <property type="project" value="TreeGrafter"/>
</dbReference>
<keyword evidence="3" id="KW-1185">Reference proteome</keyword>
<protein>
    <submittedName>
        <fullName evidence="4">FERM domain-containing protein</fullName>
    </submittedName>
</protein>
<reference evidence="2 3" key="2">
    <citation type="submission" date="2018-11" db="EMBL/GenBank/DDBJ databases">
        <authorList>
            <consortium name="Pathogen Informatics"/>
        </authorList>
    </citation>
    <scope>NUCLEOTIDE SEQUENCE [LARGE SCALE GENOMIC DNA]</scope>
    <source>
        <strain evidence="2">Dakar</strain>
        <strain evidence="3">Dakar, Senegal</strain>
    </source>
</reference>
<name>A0A183L634_9TREM</name>
<dbReference type="Proteomes" id="UP000279833">
    <property type="component" value="Unassembled WGS sequence"/>
</dbReference>
<dbReference type="PROSITE" id="PS50057">
    <property type="entry name" value="FERM_3"/>
    <property type="match status" value="1"/>
</dbReference>
<dbReference type="PRINTS" id="PR00935">
    <property type="entry name" value="BAND41"/>
</dbReference>
<dbReference type="InterPro" id="IPR019748">
    <property type="entry name" value="FERM_central"/>
</dbReference>
<dbReference type="Pfam" id="PF00373">
    <property type="entry name" value="FERM_M"/>
    <property type="match status" value="1"/>
</dbReference>
<dbReference type="SUPFAM" id="SSF47031">
    <property type="entry name" value="Second domain of FERM"/>
    <property type="match status" value="1"/>
</dbReference>
<proteinExistence type="predicted"/>
<reference evidence="4" key="1">
    <citation type="submission" date="2016-06" db="UniProtKB">
        <authorList>
            <consortium name="WormBaseParasite"/>
        </authorList>
    </citation>
    <scope>IDENTIFICATION</scope>
</reference>
<evidence type="ECO:0000259" key="1">
    <source>
        <dbReference type="PROSITE" id="PS50057"/>
    </source>
</evidence>
<dbReference type="CDD" id="cd14473">
    <property type="entry name" value="FERM_B-lobe"/>
    <property type="match status" value="1"/>
</dbReference>
<evidence type="ECO:0000313" key="3">
    <source>
        <dbReference type="Proteomes" id="UP000279833"/>
    </source>
</evidence>
<dbReference type="Gene3D" id="1.20.80.10">
    <property type="match status" value="1"/>
</dbReference>
<organism evidence="4">
    <name type="scientific">Schistosoma curassoni</name>
    <dbReference type="NCBI Taxonomy" id="6186"/>
    <lineage>
        <taxon>Eukaryota</taxon>
        <taxon>Metazoa</taxon>
        <taxon>Spiralia</taxon>
        <taxon>Lophotrochozoa</taxon>
        <taxon>Platyhelminthes</taxon>
        <taxon>Trematoda</taxon>
        <taxon>Digenea</taxon>
        <taxon>Strigeidida</taxon>
        <taxon>Schistosomatoidea</taxon>
        <taxon>Schistosomatidae</taxon>
        <taxon>Schistosoma</taxon>
    </lineage>
</organism>
<dbReference type="AlphaFoldDB" id="A0A183L634"/>
<dbReference type="STRING" id="6186.A0A183L634"/>
<dbReference type="InterPro" id="IPR019749">
    <property type="entry name" value="Band_41_domain"/>
</dbReference>
<dbReference type="GO" id="GO:0005856">
    <property type="term" value="C:cytoskeleton"/>
    <property type="evidence" value="ECO:0007669"/>
    <property type="project" value="TreeGrafter"/>
</dbReference>
<dbReference type="EMBL" id="UZAK01050757">
    <property type="protein sequence ID" value="VDP80252.1"/>
    <property type="molecule type" value="Genomic_DNA"/>
</dbReference>
<gene>
    <name evidence="2" type="ORF">SCUD_LOCUS22802</name>
</gene>
<feature type="domain" description="FERM" evidence="1">
    <location>
        <begin position="1"/>
        <end position="115"/>
    </location>
</feature>
<dbReference type="PANTHER" id="PTHR23280:SF21">
    <property type="entry name" value="PROTEIN 4.1 HOMOLOG"/>
    <property type="match status" value="1"/>
</dbReference>
<dbReference type="InterPro" id="IPR035963">
    <property type="entry name" value="FERM_2"/>
</dbReference>
<dbReference type="InterPro" id="IPR014352">
    <property type="entry name" value="FERM/acyl-CoA-bd_prot_sf"/>
</dbReference>
<accession>A0A183L634</accession>
<evidence type="ECO:0000313" key="4">
    <source>
        <dbReference type="WBParaSite" id="SCUD_0002280501-mRNA-1"/>
    </source>
</evidence>
<sequence length="115" mass="13693">HVYILIFFYNFFSLDNEQRLFYFQVKFYPPEPSLLQEELTRYQLTLQIRQDIYTGKLPCSWVTQALLGSFMVQAELGDFDPDKHIGLDYLNEFEFVPSPTPQLLKKIVELHKTHT</sequence>
<dbReference type="InterPro" id="IPR000299">
    <property type="entry name" value="FERM_domain"/>
</dbReference>